<accession>A0A0L0MWU7</accession>
<proteinExistence type="predicted"/>
<protein>
    <submittedName>
        <fullName evidence="1">Uncharacterized protein</fullName>
    </submittedName>
</protein>
<name>A0A0L0MWU7_TOLOC</name>
<dbReference type="OrthoDB" id="5095609at2759"/>
<reference evidence="1 2" key="1">
    <citation type="journal article" date="2015" name="BMC Genomics">
        <title>The genome of the truffle-parasite Tolypocladium ophioglossoides and the evolution of antifungal peptaibiotics.</title>
        <authorList>
            <person name="Quandt C.A."/>
            <person name="Bushley K.E."/>
            <person name="Spatafora J.W."/>
        </authorList>
    </citation>
    <scope>NUCLEOTIDE SEQUENCE [LARGE SCALE GENOMIC DNA]</scope>
    <source>
        <strain evidence="1 2">CBS 100239</strain>
    </source>
</reference>
<dbReference type="EMBL" id="LFRF01000059">
    <property type="protein sequence ID" value="KND86393.1"/>
    <property type="molecule type" value="Genomic_DNA"/>
</dbReference>
<dbReference type="AlphaFoldDB" id="A0A0L0MWU7"/>
<evidence type="ECO:0000313" key="1">
    <source>
        <dbReference type="EMBL" id="KND86393.1"/>
    </source>
</evidence>
<keyword evidence="2" id="KW-1185">Reference proteome</keyword>
<feature type="non-terminal residue" evidence="1">
    <location>
        <position position="128"/>
    </location>
</feature>
<dbReference type="Proteomes" id="UP000036947">
    <property type="component" value="Unassembled WGS sequence"/>
</dbReference>
<sequence>MPVHEELAYDIYRAAKAAAEPTLARIRKKPPIPPIPPLLGTPRAPVPTAKEVLLEANRKRLSSLEAALGLAEKRARLENVSYLGRKWLRDYPTQSRLCILDPETLEAIEEPAIPGPETNLRADFVITI</sequence>
<organism evidence="1 2">
    <name type="scientific">Tolypocladium ophioglossoides (strain CBS 100239)</name>
    <name type="common">Snaketongue truffleclub</name>
    <name type="synonym">Elaphocordyceps ophioglossoides</name>
    <dbReference type="NCBI Taxonomy" id="1163406"/>
    <lineage>
        <taxon>Eukaryota</taxon>
        <taxon>Fungi</taxon>
        <taxon>Dikarya</taxon>
        <taxon>Ascomycota</taxon>
        <taxon>Pezizomycotina</taxon>
        <taxon>Sordariomycetes</taxon>
        <taxon>Hypocreomycetidae</taxon>
        <taxon>Hypocreales</taxon>
        <taxon>Ophiocordycipitaceae</taxon>
        <taxon>Tolypocladium</taxon>
    </lineage>
</organism>
<evidence type="ECO:0000313" key="2">
    <source>
        <dbReference type="Proteomes" id="UP000036947"/>
    </source>
</evidence>
<gene>
    <name evidence="1" type="ORF">TOPH_08970</name>
</gene>
<comment type="caution">
    <text evidence="1">The sequence shown here is derived from an EMBL/GenBank/DDBJ whole genome shotgun (WGS) entry which is preliminary data.</text>
</comment>